<dbReference type="InterPro" id="IPR006439">
    <property type="entry name" value="HAD-SF_hydro_IA"/>
</dbReference>
<comment type="catalytic activity">
    <reaction evidence="1 10">
        <text>2-phosphoglycolate + H2O = glycolate + phosphate</text>
        <dbReference type="Rhea" id="RHEA:14369"/>
        <dbReference type="ChEBI" id="CHEBI:15377"/>
        <dbReference type="ChEBI" id="CHEBI:29805"/>
        <dbReference type="ChEBI" id="CHEBI:43474"/>
        <dbReference type="ChEBI" id="CHEBI:58033"/>
        <dbReference type="EC" id="3.1.3.18"/>
    </reaction>
</comment>
<evidence type="ECO:0000256" key="8">
    <source>
        <dbReference type="ARBA" id="ARBA00022842"/>
    </source>
</evidence>
<dbReference type="InterPro" id="IPR036412">
    <property type="entry name" value="HAD-like_sf"/>
</dbReference>
<evidence type="ECO:0000256" key="10">
    <source>
        <dbReference type="HAMAP-Rule" id="MF_00495"/>
    </source>
</evidence>
<feature type="binding site" evidence="10">
    <location>
        <position position="166"/>
    </location>
    <ligand>
        <name>Mg(2+)</name>
        <dbReference type="ChEBI" id="CHEBI:18420"/>
    </ligand>
</feature>
<dbReference type="Gene3D" id="1.10.150.240">
    <property type="entry name" value="Putative phosphatase, domain 2"/>
    <property type="match status" value="1"/>
</dbReference>
<evidence type="ECO:0000256" key="2">
    <source>
        <dbReference type="ARBA" id="ARBA00001946"/>
    </source>
</evidence>
<dbReference type="Gene3D" id="3.40.50.1000">
    <property type="entry name" value="HAD superfamily/HAD-like"/>
    <property type="match status" value="1"/>
</dbReference>
<dbReference type="EC" id="3.1.3.18" evidence="5 10"/>
<evidence type="ECO:0000313" key="12">
    <source>
        <dbReference type="Proteomes" id="UP001596516"/>
    </source>
</evidence>
<dbReference type="SUPFAM" id="SSF56784">
    <property type="entry name" value="HAD-like"/>
    <property type="match status" value="1"/>
</dbReference>
<comment type="pathway">
    <text evidence="3 10">Organic acid metabolism; glycolate biosynthesis; glycolate from 2-phosphoglycolate: step 1/1.</text>
</comment>
<dbReference type="PANTHER" id="PTHR43434">
    <property type="entry name" value="PHOSPHOGLYCOLATE PHOSPHATASE"/>
    <property type="match status" value="1"/>
</dbReference>
<comment type="similarity">
    <text evidence="4 10">Belongs to the HAD-like hydrolase superfamily. CbbY/CbbZ/Gph/YieH family.</text>
</comment>
<keyword evidence="9 10" id="KW-0119">Carbohydrate metabolism</keyword>
<dbReference type="NCBIfam" id="TIGR01449">
    <property type="entry name" value="PGP_bact"/>
    <property type="match status" value="1"/>
</dbReference>
<dbReference type="CDD" id="cd07512">
    <property type="entry name" value="HAD_PGPase"/>
    <property type="match status" value="1"/>
</dbReference>
<proteinExistence type="inferred from homology"/>
<dbReference type="InterPro" id="IPR023198">
    <property type="entry name" value="PGP-like_dom2"/>
</dbReference>
<dbReference type="Pfam" id="PF13419">
    <property type="entry name" value="HAD_2"/>
    <property type="match status" value="1"/>
</dbReference>
<accession>A0ABW2UFZ8</accession>
<dbReference type="NCBIfam" id="TIGR01549">
    <property type="entry name" value="HAD-SF-IA-v1"/>
    <property type="match status" value="1"/>
</dbReference>
<dbReference type="InterPro" id="IPR023214">
    <property type="entry name" value="HAD_sf"/>
</dbReference>
<keyword evidence="7 10" id="KW-0378">Hydrolase</keyword>
<dbReference type="InterPro" id="IPR041492">
    <property type="entry name" value="HAD_2"/>
</dbReference>
<reference evidence="12" key="1">
    <citation type="journal article" date="2019" name="Int. J. Syst. Evol. Microbiol.">
        <title>The Global Catalogue of Microorganisms (GCM) 10K type strain sequencing project: providing services to taxonomists for standard genome sequencing and annotation.</title>
        <authorList>
            <consortium name="The Broad Institute Genomics Platform"/>
            <consortium name="The Broad Institute Genome Sequencing Center for Infectious Disease"/>
            <person name="Wu L."/>
            <person name="Ma J."/>
        </authorList>
    </citation>
    <scope>NUCLEOTIDE SEQUENCE [LARGE SCALE GENOMIC DNA]</scope>
    <source>
        <strain evidence="12">CGMCC 1.12750</strain>
    </source>
</reference>
<keyword evidence="8 10" id="KW-0460">Magnesium</keyword>
<dbReference type="Proteomes" id="UP001596516">
    <property type="component" value="Unassembled WGS sequence"/>
</dbReference>
<feature type="active site" description="Nucleophile" evidence="10">
    <location>
        <position position="7"/>
    </location>
</feature>
<dbReference type="SFLD" id="SFLDS00003">
    <property type="entry name" value="Haloacid_Dehalogenase"/>
    <property type="match status" value="1"/>
</dbReference>
<evidence type="ECO:0000256" key="1">
    <source>
        <dbReference type="ARBA" id="ARBA00000830"/>
    </source>
</evidence>
<evidence type="ECO:0000256" key="4">
    <source>
        <dbReference type="ARBA" id="ARBA00006171"/>
    </source>
</evidence>
<keyword evidence="6 10" id="KW-0479">Metal-binding</keyword>
<organism evidence="11 12">
    <name type="scientific">Plastorhodobacter daqingensis</name>
    <dbReference type="NCBI Taxonomy" id="1387281"/>
    <lineage>
        <taxon>Bacteria</taxon>
        <taxon>Pseudomonadati</taxon>
        <taxon>Pseudomonadota</taxon>
        <taxon>Alphaproteobacteria</taxon>
        <taxon>Rhodobacterales</taxon>
        <taxon>Paracoccaceae</taxon>
        <taxon>Plastorhodobacter</taxon>
    </lineage>
</organism>
<protein>
    <recommendedName>
        <fullName evidence="5 10">Phosphoglycolate phosphatase</fullName>
        <shortName evidence="10">PGP</shortName>
        <shortName evidence="10">PGPase</shortName>
        <ecNumber evidence="5 10">3.1.3.18</ecNumber>
    </recommendedName>
</protein>
<dbReference type="EMBL" id="JBHTFQ010000002">
    <property type="protein sequence ID" value="MFC7703584.1"/>
    <property type="molecule type" value="Genomic_DNA"/>
</dbReference>
<dbReference type="RefSeq" id="WP_377400146.1">
    <property type="nucleotide sequence ID" value="NZ_JBHTFQ010000002.1"/>
</dbReference>
<evidence type="ECO:0000256" key="3">
    <source>
        <dbReference type="ARBA" id="ARBA00004818"/>
    </source>
</evidence>
<name>A0ABW2UFZ8_9RHOB</name>
<dbReference type="InterPro" id="IPR050155">
    <property type="entry name" value="HAD-like_hydrolase_sf"/>
</dbReference>
<dbReference type="HAMAP" id="MF_00495">
    <property type="entry name" value="GPH_hydrolase_bact"/>
    <property type="match status" value="1"/>
</dbReference>
<evidence type="ECO:0000256" key="6">
    <source>
        <dbReference type="ARBA" id="ARBA00022723"/>
    </source>
</evidence>
<sequence>MSGVIFDLDGTLIDSAPDIHRCAALMLADEGLDPLTLPQIRSFIGNGAPVLVRRVMAAVALPDDPALHARLLARFLEHYETAVTLTRLYDGVAACLEDLAAAGRPVGLCTNKPIGPTRAVLAHFGLAQHFPTVIGGDSLPQRKPDPAPLLACLREMGCGKAVFVGDSEVDAECAARAGMDFALFTEGYRKAPVDTLPHAFAFSHHGELEGWLREYTFIS</sequence>
<dbReference type="PANTHER" id="PTHR43434:SF1">
    <property type="entry name" value="PHOSPHOGLYCOLATE PHOSPHATASE"/>
    <property type="match status" value="1"/>
</dbReference>
<comment type="cofactor">
    <cofactor evidence="2 10">
        <name>Mg(2+)</name>
        <dbReference type="ChEBI" id="CHEBI:18420"/>
    </cofactor>
</comment>
<feature type="binding site" evidence="10">
    <location>
        <position position="7"/>
    </location>
    <ligand>
        <name>Mg(2+)</name>
        <dbReference type="ChEBI" id="CHEBI:18420"/>
    </ligand>
</feature>
<comment type="function">
    <text evidence="10">Specifically catalyzes the dephosphorylation of 2-phosphoglycolate. Is involved in the dissimilation of the intracellular 2-phosphoglycolate formed during the DNA repair of 3'-phosphoglycolate ends, a major class of DNA lesions induced by oxidative stress.</text>
</comment>
<gene>
    <name evidence="11" type="primary">gph</name>
    <name evidence="11" type="ORF">ACFQXB_05180</name>
</gene>
<feature type="binding site" evidence="10">
    <location>
        <position position="9"/>
    </location>
    <ligand>
        <name>Mg(2+)</name>
        <dbReference type="ChEBI" id="CHEBI:18420"/>
    </ligand>
</feature>
<dbReference type="GO" id="GO:0008967">
    <property type="term" value="F:phosphoglycolate phosphatase activity"/>
    <property type="evidence" value="ECO:0007669"/>
    <property type="project" value="UniProtKB-EC"/>
</dbReference>
<dbReference type="SFLD" id="SFLDG01129">
    <property type="entry name" value="C1.5:_HAD__Beta-PGM__Phosphata"/>
    <property type="match status" value="1"/>
</dbReference>
<evidence type="ECO:0000256" key="9">
    <source>
        <dbReference type="ARBA" id="ARBA00023277"/>
    </source>
</evidence>
<keyword evidence="12" id="KW-1185">Reference proteome</keyword>
<dbReference type="InterPro" id="IPR037512">
    <property type="entry name" value="PGPase_prok"/>
</dbReference>
<comment type="caution">
    <text evidence="11">The sequence shown here is derived from an EMBL/GenBank/DDBJ whole genome shotgun (WGS) entry which is preliminary data.</text>
</comment>
<evidence type="ECO:0000256" key="5">
    <source>
        <dbReference type="ARBA" id="ARBA00013078"/>
    </source>
</evidence>
<evidence type="ECO:0000256" key="7">
    <source>
        <dbReference type="ARBA" id="ARBA00022801"/>
    </source>
</evidence>
<evidence type="ECO:0000313" key="11">
    <source>
        <dbReference type="EMBL" id="MFC7703584.1"/>
    </source>
</evidence>
<dbReference type="SFLD" id="SFLDG01135">
    <property type="entry name" value="C1.5.6:_HAD__Beta-PGM__Phospha"/>
    <property type="match status" value="1"/>
</dbReference>